<dbReference type="Pfam" id="PF04073">
    <property type="entry name" value="tRNA_edit"/>
    <property type="match status" value="1"/>
</dbReference>
<dbReference type="Gene3D" id="3.90.960.10">
    <property type="entry name" value="YbaK/aminoacyl-tRNA synthetase-associated domain"/>
    <property type="match status" value="1"/>
</dbReference>
<dbReference type="NCBIfam" id="TIGR00409">
    <property type="entry name" value="proS_fam_II"/>
    <property type="match status" value="1"/>
</dbReference>
<dbReference type="Gene3D" id="3.40.50.800">
    <property type="entry name" value="Anticodon-binding domain"/>
    <property type="match status" value="1"/>
</dbReference>
<dbReference type="InterPro" id="IPR002314">
    <property type="entry name" value="aa-tRNA-synt_IIb"/>
</dbReference>
<dbReference type="InterPro" id="IPR044140">
    <property type="entry name" value="ProRS_anticodon_short"/>
</dbReference>
<dbReference type="PROSITE" id="PS50862">
    <property type="entry name" value="AA_TRNA_LIGASE_II"/>
    <property type="match status" value="1"/>
</dbReference>
<dbReference type="InterPro" id="IPR004154">
    <property type="entry name" value="Anticodon-bd"/>
</dbReference>
<evidence type="ECO:0000313" key="12">
    <source>
        <dbReference type="EMBL" id="UQZ83770.1"/>
    </source>
</evidence>
<dbReference type="SUPFAM" id="SSF52954">
    <property type="entry name" value="Class II aaRS ABD-related"/>
    <property type="match status" value="1"/>
</dbReference>
<evidence type="ECO:0000256" key="4">
    <source>
        <dbReference type="ARBA" id="ARBA00022598"/>
    </source>
</evidence>
<dbReference type="Gene3D" id="3.30.930.10">
    <property type="entry name" value="Bira Bifunctional Protein, Domain 2"/>
    <property type="match status" value="2"/>
</dbReference>
<dbReference type="InterPro" id="IPR004500">
    <property type="entry name" value="Pro-tRNA-synth_IIa_bac-type"/>
</dbReference>
<evidence type="ECO:0000256" key="5">
    <source>
        <dbReference type="ARBA" id="ARBA00022741"/>
    </source>
</evidence>
<evidence type="ECO:0000259" key="11">
    <source>
        <dbReference type="PROSITE" id="PS50862"/>
    </source>
</evidence>
<dbReference type="InterPro" id="IPR036754">
    <property type="entry name" value="YbaK/aa-tRNA-synt-asso_dom_sf"/>
</dbReference>
<dbReference type="InterPro" id="IPR045864">
    <property type="entry name" value="aa-tRNA-synth_II/BPL/LPL"/>
</dbReference>
<evidence type="ECO:0000256" key="2">
    <source>
        <dbReference type="ARBA" id="ARBA00011738"/>
    </source>
</evidence>
<comment type="subcellular location">
    <subcellularLocation>
        <location evidence="1 10">Cytoplasm</location>
    </subcellularLocation>
</comment>
<dbReference type="CDD" id="cd04334">
    <property type="entry name" value="ProRS-INS"/>
    <property type="match status" value="1"/>
</dbReference>
<gene>
    <name evidence="12" type="primary">proS_1</name>
    <name evidence="10" type="synonym">proS</name>
    <name evidence="12" type="ORF">SK3146_02977</name>
</gene>
<comment type="catalytic activity">
    <reaction evidence="9 10">
        <text>tRNA(Pro) + L-proline + ATP = L-prolyl-tRNA(Pro) + AMP + diphosphate</text>
        <dbReference type="Rhea" id="RHEA:14305"/>
        <dbReference type="Rhea" id="RHEA-COMP:9700"/>
        <dbReference type="Rhea" id="RHEA-COMP:9702"/>
        <dbReference type="ChEBI" id="CHEBI:30616"/>
        <dbReference type="ChEBI" id="CHEBI:33019"/>
        <dbReference type="ChEBI" id="CHEBI:60039"/>
        <dbReference type="ChEBI" id="CHEBI:78442"/>
        <dbReference type="ChEBI" id="CHEBI:78532"/>
        <dbReference type="ChEBI" id="CHEBI:456215"/>
        <dbReference type="EC" id="6.1.1.15"/>
    </reaction>
</comment>
<evidence type="ECO:0000313" key="13">
    <source>
        <dbReference type="Proteomes" id="UP001057134"/>
    </source>
</evidence>
<evidence type="ECO:0000256" key="8">
    <source>
        <dbReference type="ARBA" id="ARBA00023146"/>
    </source>
</evidence>
<dbReference type="RefSeq" id="WP_249865757.1">
    <property type="nucleotide sequence ID" value="NZ_CP027059.1"/>
</dbReference>
<dbReference type="PANTHER" id="PTHR42753">
    <property type="entry name" value="MITOCHONDRIAL RIBOSOME PROTEIN L39/PROLYL-TRNA LIGASE FAMILY MEMBER"/>
    <property type="match status" value="1"/>
</dbReference>
<dbReference type="NCBIfam" id="NF006625">
    <property type="entry name" value="PRK09194.1"/>
    <property type="match status" value="1"/>
</dbReference>
<dbReference type="SUPFAM" id="SSF55681">
    <property type="entry name" value="Class II aaRS and biotin synthetases"/>
    <property type="match status" value="1"/>
</dbReference>
<dbReference type="InterPro" id="IPR007214">
    <property type="entry name" value="YbaK/aa-tRNA-synth-assoc-dom"/>
</dbReference>
<dbReference type="Pfam" id="PF03129">
    <property type="entry name" value="HGTP_anticodon"/>
    <property type="match status" value="1"/>
</dbReference>
<keyword evidence="6 10" id="KW-0067">ATP-binding</keyword>
<sequence>MRQRHALIPTLREIPSDAEAASHKLMIRGGFIRPLAAGVYSYLPLGRKALRKLESIIREEMDRCGAQELLLPALQPAELWQQSGRHSLYGPELVRLRDRHDREFVLGPTHEEVVTALMRDSISSYRDLPMTLYQLQTKFRDERRPRFGLMRGREFLMKDAYSFDMDLGSLDRSYRAMYEAYHRIFTRCGLRFKAVEADAGAIGGEGETHEFMALAAIGEDTVVSCLSCSYAANLEKAEAQPIAGAATAASSAVPACESFPTPGLHTIDQLVGALNVKPEELIKTLVYVADGVPVAVAVRGDHEVNEVKLKQYLQAEAVSLADDDVIARAGGGPAGSIGPVGLSVKLLVDRDAARIASAIAGANKAERHLRFVVPGRDFPLNHTGDFRNVQEQDRCPRCGGELAFSRGIEIGHVFKLGTKYSDKLGLRLPDASGKPSPVIMGCYGIGVSRLLAAIVEQHHDERGIRWPAAVAPFHVHLVPVAAQDREQMKLAESLYERLSLIGVEVLLDDREERAGVKFKDADLIGIPIRIVIGKGAAAGLVEYKERDGDSSAELTADEAVERVMAALKAW</sequence>
<dbReference type="InterPro" id="IPR006195">
    <property type="entry name" value="aa-tRNA-synth_II"/>
</dbReference>
<evidence type="ECO:0000256" key="3">
    <source>
        <dbReference type="ARBA" id="ARBA00022490"/>
    </source>
</evidence>
<protein>
    <recommendedName>
        <fullName evidence="10">Proline--tRNA ligase</fullName>
        <ecNumber evidence="10">6.1.1.15</ecNumber>
    </recommendedName>
    <alternativeName>
        <fullName evidence="10">Prolyl-tRNA synthetase</fullName>
        <shortName evidence="10">ProRS</shortName>
    </alternativeName>
</protein>
<comment type="domain">
    <text evidence="10">Consists of three domains: the N-terminal catalytic domain, the editing domain and the C-terminal anticodon-binding domain.</text>
</comment>
<dbReference type="EMBL" id="CP027059">
    <property type="protein sequence ID" value="UQZ83770.1"/>
    <property type="molecule type" value="Genomic_DNA"/>
</dbReference>
<comment type="function">
    <text evidence="10">Catalyzes the attachment of proline to tRNA(Pro) in a two-step reaction: proline is first activated by ATP to form Pro-AMP and then transferred to the acceptor end of tRNA(Pro). As ProRS can inadvertently accommodate and process non-cognate amino acids such as alanine and cysteine, to avoid such errors it has two additional distinct editing activities against alanine. One activity is designated as 'pretransfer' editing and involves the tRNA(Pro)-independent hydrolysis of activated Ala-AMP. The other activity is designated 'posttransfer' editing and involves deacylation of mischarged Ala-tRNA(Pro). The misacylated Cys-tRNA(Pro) is not edited by ProRS.</text>
</comment>
<name>A0ABY4RP84_9BACL</name>
<dbReference type="CDD" id="cd00861">
    <property type="entry name" value="ProRS_anticodon_short"/>
    <property type="match status" value="1"/>
</dbReference>
<dbReference type="Pfam" id="PF00587">
    <property type="entry name" value="tRNA-synt_2b"/>
    <property type="match status" value="1"/>
</dbReference>
<evidence type="ECO:0000256" key="9">
    <source>
        <dbReference type="ARBA" id="ARBA00047671"/>
    </source>
</evidence>
<dbReference type="CDD" id="cd00779">
    <property type="entry name" value="ProRS_core_prok"/>
    <property type="match status" value="1"/>
</dbReference>
<evidence type="ECO:0000256" key="7">
    <source>
        <dbReference type="ARBA" id="ARBA00022917"/>
    </source>
</evidence>
<evidence type="ECO:0000256" key="6">
    <source>
        <dbReference type="ARBA" id="ARBA00022840"/>
    </source>
</evidence>
<dbReference type="InterPro" id="IPR050062">
    <property type="entry name" value="Pro-tRNA_synthetase"/>
</dbReference>
<keyword evidence="3 10" id="KW-0963">Cytoplasm</keyword>
<comment type="subunit">
    <text evidence="2 10">Homodimer.</text>
</comment>
<dbReference type="SUPFAM" id="SSF55826">
    <property type="entry name" value="YbaK/ProRS associated domain"/>
    <property type="match status" value="1"/>
</dbReference>
<dbReference type="InterPro" id="IPR033730">
    <property type="entry name" value="ProRS_core_prok"/>
</dbReference>
<keyword evidence="7 10" id="KW-0648">Protein biosynthesis</keyword>
<dbReference type="InterPro" id="IPR002316">
    <property type="entry name" value="Pro-tRNA-ligase_IIa"/>
</dbReference>
<reference evidence="12" key="2">
    <citation type="journal article" date="2021" name="J Anim Sci Technol">
        <title>Complete genome sequence of Paenibacillus konkukensis sp. nov. SK3146 as a potential probiotic strain.</title>
        <authorList>
            <person name="Jung H.I."/>
            <person name="Park S."/>
            <person name="Niu K.M."/>
            <person name="Lee S.W."/>
            <person name="Kothari D."/>
            <person name="Yi K.J."/>
            <person name="Kim S.K."/>
        </authorList>
    </citation>
    <scope>NUCLEOTIDE SEQUENCE</scope>
    <source>
        <strain evidence="12">SK3146</strain>
    </source>
</reference>
<feature type="domain" description="Aminoacyl-transfer RNA synthetases class-II family profile" evidence="11">
    <location>
        <begin position="38"/>
        <end position="467"/>
    </location>
</feature>
<proteinExistence type="inferred from homology"/>
<keyword evidence="5 10" id="KW-0547">Nucleotide-binding</keyword>
<dbReference type="EC" id="6.1.1.15" evidence="10"/>
<dbReference type="InterPro" id="IPR023717">
    <property type="entry name" value="Pro-tRNA-Synthase_IIa_type1"/>
</dbReference>
<organism evidence="12 13">
    <name type="scientific">Paenibacillus konkukensis</name>
    <dbReference type="NCBI Taxonomy" id="2020716"/>
    <lineage>
        <taxon>Bacteria</taxon>
        <taxon>Bacillati</taxon>
        <taxon>Bacillota</taxon>
        <taxon>Bacilli</taxon>
        <taxon>Bacillales</taxon>
        <taxon>Paenibacillaceae</taxon>
        <taxon>Paenibacillus</taxon>
    </lineage>
</organism>
<reference evidence="12" key="1">
    <citation type="submission" date="2018-02" db="EMBL/GenBank/DDBJ databases">
        <authorList>
            <person name="Kim S.-K."/>
            <person name="Jung H.-I."/>
            <person name="Lee S.-W."/>
        </authorList>
    </citation>
    <scope>NUCLEOTIDE SEQUENCE</scope>
    <source>
        <strain evidence="12">SK3146</strain>
    </source>
</reference>
<comment type="similarity">
    <text evidence="10">Belongs to the class-II aminoacyl-tRNA synthetase family. ProS type 1 subfamily.</text>
</comment>
<evidence type="ECO:0000256" key="1">
    <source>
        <dbReference type="ARBA" id="ARBA00004496"/>
    </source>
</evidence>
<dbReference type="PANTHER" id="PTHR42753:SF2">
    <property type="entry name" value="PROLINE--TRNA LIGASE"/>
    <property type="match status" value="1"/>
</dbReference>
<dbReference type="Proteomes" id="UP001057134">
    <property type="component" value="Chromosome"/>
</dbReference>
<keyword evidence="8 10" id="KW-0030">Aminoacyl-tRNA synthetase</keyword>
<evidence type="ECO:0000256" key="10">
    <source>
        <dbReference type="HAMAP-Rule" id="MF_01569"/>
    </source>
</evidence>
<dbReference type="HAMAP" id="MF_01569">
    <property type="entry name" value="Pro_tRNA_synth_type1"/>
    <property type="match status" value="1"/>
</dbReference>
<dbReference type="GO" id="GO:0004827">
    <property type="term" value="F:proline-tRNA ligase activity"/>
    <property type="evidence" value="ECO:0007669"/>
    <property type="project" value="UniProtKB-EC"/>
</dbReference>
<accession>A0ABY4RP84</accession>
<dbReference type="PRINTS" id="PR01046">
    <property type="entry name" value="TRNASYNTHPRO"/>
</dbReference>
<keyword evidence="4 10" id="KW-0436">Ligase</keyword>
<keyword evidence="13" id="KW-1185">Reference proteome</keyword>
<dbReference type="InterPro" id="IPR036621">
    <property type="entry name" value="Anticodon-bd_dom_sf"/>
</dbReference>